<reference evidence="1 2" key="1">
    <citation type="submission" date="2019-03" db="EMBL/GenBank/DDBJ databases">
        <title>Draft genome sequence of Xylaria hypoxylon DSM 108379, a ubiquitous saprotrophic-parasitic fungi on hardwood.</title>
        <authorList>
            <person name="Buettner E."/>
            <person name="Leonhardt S."/>
            <person name="Gebauer A.M."/>
            <person name="Liers C."/>
            <person name="Hofrichter M."/>
            <person name="Kellner H."/>
        </authorList>
    </citation>
    <scope>NUCLEOTIDE SEQUENCE [LARGE SCALE GENOMIC DNA]</scope>
    <source>
        <strain evidence="1 2">DSM 108379</strain>
    </source>
</reference>
<dbReference type="SUPFAM" id="SSF54909">
    <property type="entry name" value="Dimeric alpha+beta barrel"/>
    <property type="match status" value="1"/>
</dbReference>
<dbReference type="AlphaFoldDB" id="A0A4Z0Z9B1"/>
<evidence type="ECO:0000313" key="1">
    <source>
        <dbReference type="EMBL" id="TGJ88420.1"/>
    </source>
</evidence>
<comment type="caution">
    <text evidence="1">The sequence shown here is derived from an EMBL/GenBank/DDBJ whole genome shotgun (WGS) entry which is preliminary data.</text>
</comment>
<dbReference type="Proteomes" id="UP000297716">
    <property type="component" value="Unassembled WGS sequence"/>
</dbReference>
<dbReference type="Gene3D" id="3.30.70.100">
    <property type="match status" value="1"/>
</dbReference>
<organism evidence="1 2">
    <name type="scientific">Xylaria hypoxylon</name>
    <dbReference type="NCBI Taxonomy" id="37992"/>
    <lineage>
        <taxon>Eukaryota</taxon>
        <taxon>Fungi</taxon>
        <taxon>Dikarya</taxon>
        <taxon>Ascomycota</taxon>
        <taxon>Pezizomycotina</taxon>
        <taxon>Sordariomycetes</taxon>
        <taxon>Xylariomycetidae</taxon>
        <taxon>Xylariales</taxon>
        <taxon>Xylariaceae</taxon>
        <taxon>Xylaria</taxon>
    </lineage>
</organism>
<dbReference type="InterPro" id="IPR011008">
    <property type="entry name" value="Dimeric_a/b-barrel"/>
</dbReference>
<evidence type="ECO:0000313" key="2">
    <source>
        <dbReference type="Proteomes" id="UP000297716"/>
    </source>
</evidence>
<dbReference type="EMBL" id="SKBN01000003">
    <property type="protein sequence ID" value="TGJ88420.1"/>
    <property type="molecule type" value="Genomic_DNA"/>
</dbReference>
<proteinExistence type="predicted"/>
<accession>A0A4Z0Z9B1</accession>
<sequence length="79" mass="8537">MPLVQKLWGSAGLKGWRVAQYTNEGAPYIIQAWLEWESKDHADAGLKSSDGGNIFADVPKFSDASPIVLSGEEVGSATW</sequence>
<name>A0A4Z0Z9B1_9PEZI</name>
<evidence type="ECO:0008006" key="3">
    <source>
        <dbReference type="Google" id="ProtNLM"/>
    </source>
</evidence>
<protein>
    <recommendedName>
        <fullName evidence="3">ABM domain-containing protein</fullName>
    </recommendedName>
</protein>
<dbReference type="OrthoDB" id="4892971at2759"/>
<keyword evidence="2" id="KW-1185">Reference proteome</keyword>
<dbReference type="STRING" id="37992.A0A4Z0Z9B1"/>
<dbReference type="PANTHER" id="PTHR40260">
    <property type="entry name" value="BLR8190 PROTEIN"/>
    <property type="match status" value="1"/>
</dbReference>
<gene>
    <name evidence="1" type="ORF">E0Z10_g362</name>
</gene>
<dbReference type="PANTHER" id="PTHR40260:SF2">
    <property type="entry name" value="BLR8190 PROTEIN"/>
    <property type="match status" value="1"/>
</dbReference>